<keyword evidence="4" id="KW-1185">Reference proteome</keyword>
<dbReference type="EMBL" id="JAPEVB010000007">
    <property type="protein sequence ID" value="KAJ4385661.1"/>
    <property type="molecule type" value="Genomic_DNA"/>
</dbReference>
<feature type="region of interest" description="Disordered" evidence="1">
    <location>
        <begin position="222"/>
        <end position="241"/>
    </location>
</feature>
<sequence length="373" mass="42728">MRSHALPPLHLYRHLLREVTYLPKHCASNVRHEVITRFKKHMKDDPESRLTRSRIREAHSHLRSLHAANAGVLDDMWRIIDLTTAQRGRRRRALIVQNFKTITPITEKQARASLPPSLQLPTIHQGEPLKSDWLDQWDLPKLTALAASQARQEIGISRREIKGNQLEPTSKDIPAENALGRPLGAQAARRHLRKWYKKLIEKIMAPLPWEEWEALGRLARGEDEPWENGPPPRRPMCGGNTKKQGWDWKAYAVEPVRSIERGQSRSFKARTGEQGEGPYGLGKPIGLHRYERARLWRRLYMRVWERTPTIEAVGEGGKWKIEWGKNVREVPLAMPAQMAFFEGAPESASKRQGGRGIKSSQRKKLGMAGESTT</sequence>
<dbReference type="Pfam" id="PF20263">
    <property type="entry name" value="LYRM2-like"/>
    <property type="match status" value="1"/>
</dbReference>
<dbReference type="Proteomes" id="UP001140453">
    <property type="component" value="Unassembled WGS sequence"/>
</dbReference>
<name>A0A9W9CSX9_9PEZI</name>
<feature type="region of interest" description="Disordered" evidence="1">
    <location>
        <begin position="344"/>
        <end position="373"/>
    </location>
</feature>
<evidence type="ECO:0000259" key="2">
    <source>
        <dbReference type="Pfam" id="PF20263"/>
    </source>
</evidence>
<reference evidence="3" key="1">
    <citation type="submission" date="2022-10" db="EMBL/GenBank/DDBJ databases">
        <title>Tapping the CABI collections for fungal endophytes: first genome assemblies for Collariella, Neodidymelliopsis, Ascochyta clinopodiicola, Didymella pomorum, Didymosphaeria variabile, Neocosmospora piperis and Neocucurbitaria cava.</title>
        <authorList>
            <person name="Hill R."/>
        </authorList>
    </citation>
    <scope>NUCLEOTIDE SEQUENCE</scope>
    <source>
        <strain evidence="3">IMI 355082</strain>
    </source>
</reference>
<evidence type="ECO:0000256" key="1">
    <source>
        <dbReference type="SAM" id="MobiDB-lite"/>
    </source>
</evidence>
<evidence type="ECO:0000313" key="3">
    <source>
        <dbReference type="EMBL" id="KAJ4385661.1"/>
    </source>
</evidence>
<dbReference type="OrthoDB" id="5521299at2759"/>
<comment type="caution">
    <text evidence="3">The sequence shown here is derived from an EMBL/GenBank/DDBJ whole genome shotgun (WGS) entry which is preliminary data.</text>
</comment>
<protein>
    <recommendedName>
        <fullName evidence="2">LYR motif-containing protein Cup1-like N-terminal domain-containing protein</fullName>
    </recommendedName>
</protein>
<evidence type="ECO:0000313" key="4">
    <source>
        <dbReference type="Proteomes" id="UP001140453"/>
    </source>
</evidence>
<dbReference type="InterPro" id="IPR046896">
    <property type="entry name" value="Cup1-like_N"/>
</dbReference>
<gene>
    <name evidence="3" type="ORF">N0V93_010090</name>
</gene>
<organism evidence="3 4">
    <name type="scientific">Gnomoniopsis smithogilvyi</name>
    <dbReference type="NCBI Taxonomy" id="1191159"/>
    <lineage>
        <taxon>Eukaryota</taxon>
        <taxon>Fungi</taxon>
        <taxon>Dikarya</taxon>
        <taxon>Ascomycota</taxon>
        <taxon>Pezizomycotina</taxon>
        <taxon>Sordariomycetes</taxon>
        <taxon>Sordariomycetidae</taxon>
        <taxon>Diaporthales</taxon>
        <taxon>Gnomoniaceae</taxon>
        <taxon>Gnomoniopsis</taxon>
    </lineage>
</organism>
<feature type="domain" description="LYR motif-containing protein Cup1-like N-terminal" evidence="2">
    <location>
        <begin position="11"/>
        <end position="94"/>
    </location>
</feature>
<dbReference type="AlphaFoldDB" id="A0A9W9CSX9"/>
<dbReference type="CDD" id="cd20273">
    <property type="entry name" value="Complex1_LYR_unchar"/>
    <property type="match status" value="1"/>
</dbReference>
<proteinExistence type="predicted"/>
<accession>A0A9W9CSX9</accession>